<dbReference type="GeneID" id="8779234"/>
<dbReference type="GO" id="GO:0008137">
    <property type="term" value="F:NADH dehydrogenase (ubiquinone) activity"/>
    <property type="evidence" value="ECO:0007669"/>
    <property type="project" value="InterPro"/>
</dbReference>
<dbReference type="Pfam" id="PF00507">
    <property type="entry name" value="Oxidored_q4"/>
    <property type="match status" value="1"/>
</dbReference>
<comment type="similarity">
    <text evidence="2">Belongs to the complex I subunit 3 family.</text>
</comment>
<feature type="transmembrane region" description="Helical" evidence="7">
    <location>
        <begin position="59"/>
        <end position="81"/>
    </location>
</feature>
<dbReference type="GO" id="GO:0016020">
    <property type="term" value="C:membrane"/>
    <property type="evidence" value="ECO:0007669"/>
    <property type="project" value="UniProtKB-SubCell"/>
</dbReference>
<dbReference type="InterPro" id="IPR000440">
    <property type="entry name" value="NADH_UbQ/plastoQ_OxRdtase_su3"/>
</dbReference>
<reference evidence="8 9" key="2">
    <citation type="journal article" date="2011" name="Stand. Genomic Sci.">
        <title>Complete genome sequence of Ferroglobus placidus AEDII12DO.</title>
        <authorList>
            <person name="Anderson I."/>
            <person name="Risso C."/>
            <person name="Holmes D."/>
            <person name="Lucas S."/>
            <person name="Copeland A."/>
            <person name="Lapidus A."/>
            <person name="Cheng J.F."/>
            <person name="Bruce D."/>
            <person name="Goodwin L."/>
            <person name="Pitluck S."/>
            <person name="Saunders E."/>
            <person name="Brettin T."/>
            <person name="Detter J.C."/>
            <person name="Han C."/>
            <person name="Tapia R."/>
            <person name="Larimer F."/>
            <person name="Land M."/>
            <person name="Hauser L."/>
            <person name="Woyke T."/>
            <person name="Lovley D."/>
            <person name="Kyrpides N."/>
            <person name="Ivanova N."/>
        </authorList>
    </citation>
    <scope>NUCLEOTIDE SEQUENCE [LARGE SCALE GENOMIC DNA]</scope>
    <source>
        <strain evidence="9">DSM 10642 / AEDII12DO</strain>
    </source>
</reference>
<evidence type="ECO:0000256" key="6">
    <source>
        <dbReference type="ARBA" id="ARBA00023136"/>
    </source>
</evidence>
<organism evidence="8 9">
    <name type="scientific">Ferroglobus placidus (strain DSM 10642 / AEDII12DO)</name>
    <dbReference type="NCBI Taxonomy" id="589924"/>
    <lineage>
        <taxon>Archaea</taxon>
        <taxon>Methanobacteriati</taxon>
        <taxon>Methanobacteriota</taxon>
        <taxon>Archaeoglobi</taxon>
        <taxon>Archaeoglobales</taxon>
        <taxon>Archaeoglobaceae</taxon>
        <taxon>Ferroglobus</taxon>
    </lineage>
</organism>
<keyword evidence="4 7" id="KW-0812">Transmembrane</keyword>
<keyword evidence="6 7" id="KW-0472">Membrane</keyword>
<keyword evidence="9" id="KW-1185">Reference proteome</keyword>
<keyword evidence="5 7" id="KW-1133">Transmembrane helix</keyword>
<dbReference type="STRING" id="589924.Ferp_1708"/>
<dbReference type="AlphaFoldDB" id="D3RZD9"/>
<dbReference type="NCBIfam" id="NF004727">
    <property type="entry name" value="PRK06073.1-2"/>
    <property type="match status" value="1"/>
</dbReference>
<sequence>MEGAIVVAFVIVLSLIVDVSIYLLSKILPKKKPTPLKYERWESGNISVGFPKYTLPMQYYGFLMLFMAFEPVVVLMLLFAMFPGVTYLEFLIFVLVVMLPAFYFAYKIADEVSHRRDVYG</sequence>
<comment type="subcellular location">
    <subcellularLocation>
        <location evidence="1">Membrane</location>
    </subcellularLocation>
</comment>
<evidence type="ECO:0000313" key="9">
    <source>
        <dbReference type="Proteomes" id="UP000002613"/>
    </source>
</evidence>
<dbReference type="EMBL" id="CP001899">
    <property type="protein sequence ID" value="ADC65852.1"/>
    <property type="molecule type" value="Genomic_DNA"/>
</dbReference>
<dbReference type="Gene3D" id="1.20.58.1610">
    <property type="entry name" value="NADH:ubiquinone/plastoquinone oxidoreductase, chain 3"/>
    <property type="match status" value="1"/>
</dbReference>
<evidence type="ECO:0000256" key="5">
    <source>
        <dbReference type="ARBA" id="ARBA00022989"/>
    </source>
</evidence>
<dbReference type="Proteomes" id="UP000002613">
    <property type="component" value="Chromosome"/>
</dbReference>
<accession>D3RZD9</accession>
<proteinExistence type="inferred from homology"/>
<evidence type="ECO:0000256" key="3">
    <source>
        <dbReference type="ARBA" id="ARBA00022448"/>
    </source>
</evidence>
<reference evidence="9" key="1">
    <citation type="submission" date="2010-02" db="EMBL/GenBank/DDBJ databases">
        <title>Complete sequence of Ferroglobus placidus DSM 10642.</title>
        <authorList>
            <consortium name="US DOE Joint Genome Institute"/>
            <person name="Lucas S."/>
            <person name="Copeland A."/>
            <person name="Lapidus A."/>
            <person name="Cheng J.-F."/>
            <person name="Bruce D."/>
            <person name="Goodwin L."/>
            <person name="Pitluck S."/>
            <person name="Saunders E."/>
            <person name="Brettin T."/>
            <person name="Detter J.C."/>
            <person name="Han C."/>
            <person name="Tapia R."/>
            <person name="Larimer F."/>
            <person name="Land M."/>
            <person name="Hauser L."/>
            <person name="Kyrpides N."/>
            <person name="Ivanova N."/>
            <person name="Holmes D."/>
            <person name="Lovley D."/>
            <person name="Kyrpides N."/>
            <person name="Anderson I.J."/>
            <person name="Woyke T."/>
        </authorList>
    </citation>
    <scope>NUCLEOTIDE SEQUENCE [LARGE SCALE GENOMIC DNA]</scope>
    <source>
        <strain evidence="9">DSM 10642 / AEDII12DO</strain>
    </source>
</reference>
<feature type="transmembrane region" description="Helical" evidence="7">
    <location>
        <begin position="6"/>
        <end position="24"/>
    </location>
</feature>
<evidence type="ECO:0000256" key="4">
    <source>
        <dbReference type="ARBA" id="ARBA00022692"/>
    </source>
</evidence>
<evidence type="ECO:0000256" key="7">
    <source>
        <dbReference type="SAM" id="Phobius"/>
    </source>
</evidence>
<evidence type="ECO:0000256" key="1">
    <source>
        <dbReference type="ARBA" id="ARBA00004370"/>
    </source>
</evidence>
<name>D3RZD9_FERPA</name>
<dbReference type="KEGG" id="fpl:Ferp_1708"/>
<evidence type="ECO:0000256" key="2">
    <source>
        <dbReference type="ARBA" id="ARBA00008472"/>
    </source>
</evidence>
<evidence type="ECO:0000313" key="8">
    <source>
        <dbReference type="EMBL" id="ADC65852.1"/>
    </source>
</evidence>
<dbReference type="InterPro" id="IPR038430">
    <property type="entry name" value="NDAH_ubi_oxred_su3_sf"/>
</dbReference>
<dbReference type="HOGENOM" id="CLU_147805_0_0_2"/>
<gene>
    <name evidence="8" type="ordered locus">Ferp_1708</name>
</gene>
<dbReference type="PaxDb" id="589924-Ferp_1708"/>
<protein>
    <submittedName>
        <fullName evidence="8">NADH dehydrogenase subunit A</fullName>
    </submittedName>
</protein>
<dbReference type="eggNOG" id="arCOG01557">
    <property type="taxonomic scope" value="Archaea"/>
</dbReference>
<dbReference type="OrthoDB" id="51573at2157"/>
<keyword evidence="3" id="KW-0813">Transport</keyword>
<feature type="transmembrane region" description="Helical" evidence="7">
    <location>
        <begin position="87"/>
        <end position="106"/>
    </location>
</feature>
<dbReference type="RefSeq" id="WP_012966191.1">
    <property type="nucleotide sequence ID" value="NC_013849.1"/>
</dbReference>